<keyword evidence="6" id="KW-1185">Reference proteome</keyword>
<evidence type="ECO:0000256" key="3">
    <source>
        <dbReference type="HAMAP-Rule" id="MF_01058"/>
    </source>
</evidence>
<sequence>MTRAKRSRKVNTNGPARPPREKKQANVKFSKKAGKGQATGSRHSGAEVRAAVTGANVEKKDPRHGSKKPIALVMDAAQASVVKPAMKPEQELAKLEQSPRLSQLLDQVEGGELLSQADQFWLDSTLARIAVLMDQLGISDDLPAEEPAAPVKSSTTDSELDLFEQFEQGSDLLDQFKD</sequence>
<proteinExistence type="inferred from homology"/>
<evidence type="ECO:0000313" key="6">
    <source>
        <dbReference type="Proteomes" id="UP000501602"/>
    </source>
</evidence>
<gene>
    <name evidence="3" type="primary">yihI</name>
    <name evidence="5" type="ORF">HER31_16075</name>
</gene>
<dbReference type="EMBL" id="CP051180">
    <property type="protein sequence ID" value="QIZ78279.1"/>
    <property type="molecule type" value="Genomic_DNA"/>
</dbReference>
<feature type="region of interest" description="Disordered" evidence="4">
    <location>
        <begin position="1"/>
        <end position="70"/>
    </location>
</feature>
<organism evidence="5 6">
    <name type="scientific">Ferrimonas lipolytica</name>
    <dbReference type="NCBI Taxonomy" id="2724191"/>
    <lineage>
        <taxon>Bacteria</taxon>
        <taxon>Pseudomonadati</taxon>
        <taxon>Pseudomonadota</taxon>
        <taxon>Gammaproteobacteria</taxon>
        <taxon>Alteromonadales</taxon>
        <taxon>Ferrimonadaceae</taxon>
        <taxon>Ferrimonas</taxon>
    </lineage>
</organism>
<protein>
    <recommendedName>
        <fullName evidence="3">Der GTPase-activating protein YihI</fullName>
    </recommendedName>
</protein>
<dbReference type="HAMAP" id="MF_01058">
    <property type="entry name" value="GAP_YihI"/>
    <property type="match status" value="1"/>
</dbReference>
<evidence type="ECO:0000313" key="5">
    <source>
        <dbReference type="EMBL" id="QIZ78279.1"/>
    </source>
</evidence>
<comment type="function">
    <text evidence="3">A GTPase-activating protein (GAP) that modifies Der/EngA GTPase function. May play a role in ribosome biogenesis.</text>
</comment>
<evidence type="ECO:0000256" key="1">
    <source>
        <dbReference type="ARBA" id="ARBA00022468"/>
    </source>
</evidence>
<dbReference type="GO" id="GO:0005096">
    <property type="term" value="F:GTPase activator activity"/>
    <property type="evidence" value="ECO:0007669"/>
    <property type="project" value="UniProtKB-KW"/>
</dbReference>
<evidence type="ECO:0000256" key="2">
    <source>
        <dbReference type="ARBA" id="ARBA00022517"/>
    </source>
</evidence>
<dbReference type="NCBIfam" id="NF003560">
    <property type="entry name" value="PRK05244.1-1"/>
    <property type="match status" value="1"/>
</dbReference>
<accession>A0A6H1UI22</accession>
<comment type="subunit">
    <text evidence="3">Interacts with Der.</text>
</comment>
<reference evidence="5 6" key="1">
    <citation type="submission" date="2020-04" db="EMBL/GenBank/DDBJ databases">
        <title>Ferrimonas sp. S7 isolated from sea water.</title>
        <authorList>
            <person name="Bae S.S."/>
            <person name="Baek K."/>
        </authorList>
    </citation>
    <scope>NUCLEOTIDE SEQUENCE [LARGE SCALE GENOMIC DNA]</scope>
    <source>
        <strain evidence="5 6">S7</strain>
    </source>
</reference>
<keyword evidence="2 3" id="KW-0690">Ribosome biogenesis</keyword>
<dbReference type="GO" id="GO:0042254">
    <property type="term" value="P:ribosome biogenesis"/>
    <property type="evidence" value="ECO:0007669"/>
    <property type="project" value="UniProtKB-KW"/>
</dbReference>
<comment type="similarity">
    <text evidence="3">Belongs to the YihI family.</text>
</comment>
<keyword evidence="1 3" id="KW-0343">GTPase activation</keyword>
<dbReference type="RefSeq" id="WP_168662091.1">
    <property type="nucleotide sequence ID" value="NZ_CP051180.1"/>
</dbReference>
<evidence type="ECO:0000256" key="4">
    <source>
        <dbReference type="SAM" id="MobiDB-lite"/>
    </source>
</evidence>
<name>A0A6H1UI22_9GAMM</name>
<dbReference type="InterPro" id="IPR007336">
    <property type="entry name" value="YihI"/>
</dbReference>
<dbReference type="KEGG" id="fes:HER31_16075"/>
<dbReference type="Pfam" id="PF04220">
    <property type="entry name" value="YihI"/>
    <property type="match status" value="1"/>
</dbReference>
<dbReference type="AlphaFoldDB" id="A0A6H1UI22"/>
<dbReference type="Proteomes" id="UP000501602">
    <property type="component" value="Chromosome"/>
</dbReference>